<name>A0A2W5AEJ1_9SPHN</name>
<dbReference type="Pfam" id="PF00480">
    <property type="entry name" value="ROK"/>
    <property type="match status" value="1"/>
</dbReference>
<dbReference type="AlphaFoldDB" id="A0A2W5AEJ1"/>
<dbReference type="SUPFAM" id="SSF53067">
    <property type="entry name" value="Actin-like ATPase domain"/>
    <property type="match status" value="1"/>
</dbReference>
<evidence type="ECO:0000256" key="1">
    <source>
        <dbReference type="ARBA" id="ARBA00006479"/>
    </source>
</evidence>
<evidence type="ECO:0000313" key="2">
    <source>
        <dbReference type="EMBL" id="PZO91722.1"/>
    </source>
</evidence>
<proteinExistence type="inferred from homology"/>
<accession>A0A2W5AEJ1</accession>
<comment type="caution">
    <text evidence="2">The sequence shown here is derived from an EMBL/GenBank/DDBJ whole genome shotgun (WGS) entry which is preliminary data.</text>
</comment>
<dbReference type="Proteomes" id="UP000249066">
    <property type="component" value="Unassembled WGS sequence"/>
</dbReference>
<reference evidence="2 3" key="1">
    <citation type="submission" date="2017-08" db="EMBL/GenBank/DDBJ databases">
        <title>Infants hospitalized years apart are colonized by the same room-sourced microbial strains.</title>
        <authorList>
            <person name="Brooks B."/>
            <person name="Olm M.R."/>
            <person name="Firek B.A."/>
            <person name="Baker R."/>
            <person name="Thomas B.C."/>
            <person name="Morowitz M.J."/>
            <person name="Banfield J.F."/>
        </authorList>
    </citation>
    <scope>NUCLEOTIDE SEQUENCE [LARGE SCALE GENOMIC DNA]</scope>
    <source>
        <strain evidence="2">S2_018_000_R2_101</strain>
    </source>
</reference>
<gene>
    <name evidence="2" type="ORF">DI623_02090</name>
</gene>
<dbReference type="PROSITE" id="PS01125">
    <property type="entry name" value="ROK"/>
    <property type="match status" value="1"/>
</dbReference>
<evidence type="ECO:0008006" key="4">
    <source>
        <dbReference type="Google" id="ProtNLM"/>
    </source>
</evidence>
<dbReference type="PANTHER" id="PTHR18964">
    <property type="entry name" value="ROK (REPRESSOR, ORF, KINASE) FAMILY"/>
    <property type="match status" value="1"/>
</dbReference>
<dbReference type="InterPro" id="IPR043129">
    <property type="entry name" value="ATPase_NBD"/>
</dbReference>
<dbReference type="InterPro" id="IPR000600">
    <property type="entry name" value="ROK"/>
</dbReference>
<dbReference type="EMBL" id="QFNN01000005">
    <property type="protein sequence ID" value="PZO91722.1"/>
    <property type="molecule type" value="Genomic_DNA"/>
</dbReference>
<dbReference type="Gene3D" id="3.30.420.40">
    <property type="match status" value="2"/>
</dbReference>
<evidence type="ECO:0000313" key="3">
    <source>
        <dbReference type="Proteomes" id="UP000249066"/>
    </source>
</evidence>
<protein>
    <recommendedName>
        <fullName evidence="4">Fructokinase</fullName>
    </recommendedName>
</protein>
<comment type="similarity">
    <text evidence="1">Belongs to the ROK (NagC/XylR) family.</text>
</comment>
<dbReference type="InterPro" id="IPR049874">
    <property type="entry name" value="ROK_cs"/>
</dbReference>
<sequence>MPRQLHAAVETGGTKLLCRVADGNGRIVAEGRWSTGRPDEACDAIARCMDEAMAGGDRLRAIGIAAFGPLVVDPASPDYGRVLATPKPGWSGSNLRRALADRFAVPVHVDTDVNLAAIAEQALGAGRGLRSVAYVTVGTGIGGGLAIDGRSLKGALHPEIGHIRLVRRAHDDAPGACPFHSDCAEGLIAGPALRQRLGGDADFVRSPETMALVADYLGQLCAVLVLAWTPQRIVIGGGIGSAPSLLAPAHAAMLASLGGYGVGEAARAPDFLAAAQLPDAGLEGAMLIARQI</sequence>
<dbReference type="PANTHER" id="PTHR18964:SF149">
    <property type="entry name" value="BIFUNCTIONAL UDP-N-ACETYLGLUCOSAMINE 2-EPIMERASE_N-ACETYLMANNOSAMINE KINASE"/>
    <property type="match status" value="1"/>
</dbReference>
<organism evidence="2 3">
    <name type="scientific">Sphingomonas sanxanigenens</name>
    <dbReference type="NCBI Taxonomy" id="397260"/>
    <lineage>
        <taxon>Bacteria</taxon>
        <taxon>Pseudomonadati</taxon>
        <taxon>Pseudomonadota</taxon>
        <taxon>Alphaproteobacteria</taxon>
        <taxon>Sphingomonadales</taxon>
        <taxon>Sphingomonadaceae</taxon>
        <taxon>Sphingomonas</taxon>
    </lineage>
</organism>